<reference evidence="1 2" key="1">
    <citation type="journal article" date="2015" name="Genome Biol. Evol.">
        <title>Phylogenomic analyses indicate that early fungi evolved digesting cell walls of algal ancestors of land plants.</title>
        <authorList>
            <person name="Chang Y."/>
            <person name="Wang S."/>
            <person name="Sekimoto S."/>
            <person name="Aerts A.L."/>
            <person name="Choi C."/>
            <person name="Clum A."/>
            <person name="LaButti K.M."/>
            <person name="Lindquist E.A."/>
            <person name="Yee Ngan C."/>
            <person name="Ohm R.A."/>
            <person name="Salamov A.A."/>
            <person name="Grigoriev I.V."/>
            <person name="Spatafora J.W."/>
            <person name="Berbee M.L."/>
        </authorList>
    </citation>
    <scope>NUCLEOTIDE SEQUENCE [LARGE SCALE GENOMIC DNA]</scope>
    <source>
        <strain evidence="1 2">JEL478</strain>
    </source>
</reference>
<dbReference type="EMBL" id="KQ965816">
    <property type="protein sequence ID" value="KXS10701.1"/>
    <property type="molecule type" value="Genomic_DNA"/>
</dbReference>
<keyword evidence="2" id="KW-1185">Reference proteome</keyword>
<protein>
    <recommendedName>
        <fullName evidence="3">Major facilitator superfamily (MFS) profile domain-containing protein</fullName>
    </recommendedName>
</protein>
<dbReference type="Proteomes" id="UP000070544">
    <property type="component" value="Unassembled WGS sequence"/>
</dbReference>
<name>A0A139A1S9_GONPJ</name>
<sequence length="80" mass="8272">MRHDGVPRLTYSVAPSISHPPASTFPSDLRTSALGICQTCSKLGTTLAPLFIHATGGQVVPMAYFAAAGVLVTWSAGEGE</sequence>
<evidence type="ECO:0000313" key="1">
    <source>
        <dbReference type="EMBL" id="KXS10701.1"/>
    </source>
</evidence>
<gene>
    <name evidence="1" type="ORF">M427DRAFT_36712</name>
</gene>
<dbReference type="OrthoDB" id="2544694at2759"/>
<evidence type="ECO:0008006" key="3">
    <source>
        <dbReference type="Google" id="ProtNLM"/>
    </source>
</evidence>
<dbReference type="AlphaFoldDB" id="A0A139A1S9"/>
<evidence type="ECO:0000313" key="2">
    <source>
        <dbReference type="Proteomes" id="UP000070544"/>
    </source>
</evidence>
<proteinExistence type="predicted"/>
<organism evidence="1 2">
    <name type="scientific">Gonapodya prolifera (strain JEL478)</name>
    <name type="common">Monoblepharis prolifera</name>
    <dbReference type="NCBI Taxonomy" id="1344416"/>
    <lineage>
        <taxon>Eukaryota</taxon>
        <taxon>Fungi</taxon>
        <taxon>Fungi incertae sedis</taxon>
        <taxon>Chytridiomycota</taxon>
        <taxon>Chytridiomycota incertae sedis</taxon>
        <taxon>Monoblepharidomycetes</taxon>
        <taxon>Monoblepharidales</taxon>
        <taxon>Gonapodyaceae</taxon>
        <taxon>Gonapodya</taxon>
    </lineage>
</organism>
<accession>A0A139A1S9</accession>